<dbReference type="EMBL" id="LMTR01000071">
    <property type="protein sequence ID" value="KWT66864.1"/>
    <property type="molecule type" value="Genomic_DNA"/>
</dbReference>
<dbReference type="PATRIC" id="fig|121290.4.peg.2468"/>
<feature type="compositionally biased region" description="Polar residues" evidence="1">
    <location>
        <begin position="28"/>
        <end position="37"/>
    </location>
</feature>
<gene>
    <name evidence="2" type="ORF">APY04_2271</name>
</gene>
<comment type="caution">
    <text evidence="2">The sequence shown here is derived from an EMBL/GenBank/DDBJ whole genome shotgun (WGS) entry which is preliminary data.</text>
</comment>
<dbReference type="Proteomes" id="UP000059074">
    <property type="component" value="Unassembled WGS sequence"/>
</dbReference>
<keyword evidence="3" id="KW-1185">Reference proteome</keyword>
<evidence type="ECO:0000313" key="2">
    <source>
        <dbReference type="EMBL" id="KWT66864.1"/>
    </source>
</evidence>
<protein>
    <submittedName>
        <fullName evidence="2">Uncharacterized protein</fullName>
    </submittedName>
</protein>
<evidence type="ECO:0000256" key="1">
    <source>
        <dbReference type="SAM" id="MobiDB-lite"/>
    </source>
</evidence>
<accession>A0A109BDZ0</accession>
<sequence>MMIAAILAGVFGIGARKSAVELSEVPTVPQNSGSRTKAASGPGLI</sequence>
<reference evidence="2 3" key="1">
    <citation type="submission" date="2015-10" db="EMBL/GenBank/DDBJ databases">
        <title>Transcriptomic analysis of a linuron degrading triple-species bacterial consortium.</title>
        <authorList>
            <person name="Albers P."/>
        </authorList>
    </citation>
    <scope>NUCLEOTIDE SEQUENCE [LARGE SCALE GENOMIC DNA]</scope>
    <source>
        <strain evidence="2 3">WDL6</strain>
    </source>
</reference>
<name>A0A109BDZ0_HYPSL</name>
<feature type="region of interest" description="Disordered" evidence="1">
    <location>
        <begin position="24"/>
        <end position="45"/>
    </location>
</feature>
<organism evidence="2 3">
    <name type="scientific">Hyphomicrobium sulfonivorans</name>
    <dbReference type="NCBI Taxonomy" id="121290"/>
    <lineage>
        <taxon>Bacteria</taxon>
        <taxon>Pseudomonadati</taxon>
        <taxon>Pseudomonadota</taxon>
        <taxon>Alphaproteobacteria</taxon>
        <taxon>Hyphomicrobiales</taxon>
        <taxon>Hyphomicrobiaceae</taxon>
        <taxon>Hyphomicrobium</taxon>
    </lineage>
</organism>
<proteinExistence type="predicted"/>
<evidence type="ECO:0000313" key="3">
    <source>
        <dbReference type="Proteomes" id="UP000059074"/>
    </source>
</evidence>
<dbReference type="AlphaFoldDB" id="A0A109BDZ0"/>
<dbReference type="STRING" id="121290.APY04_2271"/>